<organism evidence="13 14">
    <name type="scientific">Teredinibacter turnerae (strain ATCC 39867 / T7901)</name>
    <dbReference type="NCBI Taxonomy" id="377629"/>
    <lineage>
        <taxon>Bacteria</taxon>
        <taxon>Pseudomonadati</taxon>
        <taxon>Pseudomonadota</taxon>
        <taxon>Gammaproteobacteria</taxon>
        <taxon>Cellvibrionales</taxon>
        <taxon>Cellvibrionaceae</taxon>
        <taxon>Teredinibacter</taxon>
    </lineage>
</organism>
<evidence type="ECO:0000256" key="7">
    <source>
        <dbReference type="ARBA" id="ARBA00022840"/>
    </source>
</evidence>
<dbReference type="SUPFAM" id="SSF109604">
    <property type="entry name" value="HD-domain/PDEase-like"/>
    <property type="match status" value="1"/>
</dbReference>
<dbReference type="SMART" id="SM00836">
    <property type="entry name" value="DALR_1"/>
    <property type="match status" value="1"/>
</dbReference>
<evidence type="ECO:0000256" key="4">
    <source>
        <dbReference type="ARBA" id="ARBA00022490"/>
    </source>
</evidence>
<protein>
    <recommendedName>
        <fullName evidence="11">Glycine--tRNA ligase beta subunit</fullName>
        <ecNumber evidence="11">6.1.1.14</ecNumber>
    </recommendedName>
    <alternativeName>
        <fullName evidence="11">Glycyl-tRNA synthetase beta subunit</fullName>
        <shortName evidence="11">GlyRS</shortName>
    </alternativeName>
</protein>
<evidence type="ECO:0000256" key="5">
    <source>
        <dbReference type="ARBA" id="ARBA00022598"/>
    </source>
</evidence>
<dbReference type="RefSeq" id="WP_015820870.1">
    <property type="nucleotide sequence ID" value="NC_012997.1"/>
</dbReference>
<reference evidence="13 14" key="1">
    <citation type="journal article" date="2009" name="PLoS ONE">
        <title>The complete genome of Teredinibacter turnerae T7901: an intracellular endosymbiont of marine wood-boring bivalves (shipworms).</title>
        <authorList>
            <person name="Yang J.C."/>
            <person name="Madupu R."/>
            <person name="Durkin A.S."/>
            <person name="Ekborg N.A."/>
            <person name="Pedamallu C.S."/>
            <person name="Hostetler J.B."/>
            <person name="Radune D."/>
            <person name="Toms B.S."/>
            <person name="Henrissat B."/>
            <person name="Coutinho P.M."/>
            <person name="Schwarz S."/>
            <person name="Field L."/>
            <person name="Trindade-Silva A.E."/>
            <person name="Soares C.A.G."/>
            <person name="Elshahawi S."/>
            <person name="Hanora A."/>
            <person name="Schmidt E.W."/>
            <person name="Haygood M.G."/>
            <person name="Posfai J."/>
            <person name="Benner J."/>
            <person name="Madinger C."/>
            <person name="Nove J."/>
            <person name="Anton B."/>
            <person name="Chaudhary K."/>
            <person name="Foster J."/>
            <person name="Holman A."/>
            <person name="Kumar S."/>
            <person name="Lessard P.A."/>
            <person name="Luyten Y.A."/>
            <person name="Slatko B."/>
            <person name="Wood N."/>
            <person name="Wu B."/>
            <person name="Teplitski M."/>
            <person name="Mougous J.D."/>
            <person name="Ward N."/>
            <person name="Eisen J.A."/>
            <person name="Badger J.H."/>
            <person name="Distel D.L."/>
        </authorList>
    </citation>
    <scope>NUCLEOTIDE SEQUENCE [LARGE SCALE GENOMIC DNA]</scope>
    <source>
        <strain evidence="14">ATCC 39867 / T7901</strain>
    </source>
</reference>
<evidence type="ECO:0000259" key="12">
    <source>
        <dbReference type="SMART" id="SM00836"/>
    </source>
</evidence>
<evidence type="ECO:0000256" key="6">
    <source>
        <dbReference type="ARBA" id="ARBA00022741"/>
    </source>
</evidence>
<evidence type="ECO:0000256" key="10">
    <source>
        <dbReference type="ARBA" id="ARBA00047937"/>
    </source>
</evidence>
<keyword evidence="5 11" id="KW-0436">Ligase</keyword>
<feature type="domain" description="DALR anticodon binding" evidence="12">
    <location>
        <begin position="580"/>
        <end position="683"/>
    </location>
</feature>
<dbReference type="STRING" id="377629.TERTU_0026"/>
<evidence type="ECO:0000256" key="11">
    <source>
        <dbReference type="HAMAP-Rule" id="MF_00255"/>
    </source>
</evidence>
<keyword evidence="6 11" id="KW-0547">Nucleotide-binding</keyword>
<dbReference type="Pfam" id="PF02092">
    <property type="entry name" value="tRNA_synt_2f"/>
    <property type="match status" value="1"/>
</dbReference>
<evidence type="ECO:0000256" key="2">
    <source>
        <dbReference type="ARBA" id="ARBA00008226"/>
    </source>
</evidence>
<dbReference type="eggNOG" id="COG0751">
    <property type="taxonomic scope" value="Bacteria"/>
</dbReference>
<dbReference type="EMBL" id="CP001614">
    <property type="protein sequence ID" value="ACR14756.1"/>
    <property type="molecule type" value="Genomic_DNA"/>
</dbReference>
<dbReference type="PRINTS" id="PR01045">
    <property type="entry name" value="TRNASYNTHGB"/>
</dbReference>
<keyword evidence="7 11" id="KW-0067">ATP-binding</keyword>
<dbReference type="Proteomes" id="UP000009080">
    <property type="component" value="Chromosome"/>
</dbReference>
<dbReference type="NCBIfam" id="TIGR00211">
    <property type="entry name" value="glyS"/>
    <property type="match status" value="1"/>
</dbReference>
<dbReference type="Pfam" id="PF05746">
    <property type="entry name" value="DALR_1"/>
    <property type="match status" value="1"/>
</dbReference>
<dbReference type="GO" id="GO:0005829">
    <property type="term" value="C:cytosol"/>
    <property type="evidence" value="ECO:0007669"/>
    <property type="project" value="TreeGrafter"/>
</dbReference>
<dbReference type="Gene3D" id="1.10.730.10">
    <property type="entry name" value="Isoleucyl-tRNA Synthetase, Domain 1"/>
    <property type="match status" value="1"/>
</dbReference>
<accession>C5BKN9</accession>
<dbReference type="AlphaFoldDB" id="C5BKN9"/>
<dbReference type="PANTHER" id="PTHR30075:SF2">
    <property type="entry name" value="GLYCINE--TRNA LIGASE, CHLOROPLASTIC_MITOCHONDRIAL 2"/>
    <property type="match status" value="1"/>
</dbReference>
<evidence type="ECO:0000313" key="14">
    <source>
        <dbReference type="Proteomes" id="UP000009080"/>
    </source>
</evidence>
<dbReference type="GO" id="GO:0005524">
    <property type="term" value="F:ATP binding"/>
    <property type="evidence" value="ECO:0007669"/>
    <property type="project" value="UniProtKB-UniRule"/>
</dbReference>
<dbReference type="PROSITE" id="PS50861">
    <property type="entry name" value="AA_TRNA_LIGASE_II_GLYAB"/>
    <property type="match status" value="1"/>
</dbReference>
<evidence type="ECO:0000256" key="1">
    <source>
        <dbReference type="ARBA" id="ARBA00004496"/>
    </source>
</evidence>
<dbReference type="GO" id="GO:0004820">
    <property type="term" value="F:glycine-tRNA ligase activity"/>
    <property type="evidence" value="ECO:0007669"/>
    <property type="project" value="UniProtKB-UniRule"/>
</dbReference>
<comment type="subcellular location">
    <subcellularLocation>
        <location evidence="1 11">Cytoplasm</location>
    </subcellularLocation>
</comment>
<name>C5BKN9_TERTT</name>
<evidence type="ECO:0000256" key="8">
    <source>
        <dbReference type="ARBA" id="ARBA00022917"/>
    </source>
</evidence>
<dbReference type="HAMAP" id="MF_00255">
    <property type="entry name" value="Gly_tRNA_synth_beta"/>
    <property type="match status" value="1"/>
</dbReference>
<dbReference type="GO" id="GO:0006426">
    <property type="term" value="P:glycyl-tRNA aminoacylation"/>
    <property type="evidence" value="ECO:0007669"/>
    <property type="project" value="UniProtKB-UniRule"/>
</dbReference>
<comment type="catalytic activity">
    <reaction evidence="10 11">
        <text>tRNA(Gly) + glycine + ATP = glycyl-tRNA(Gly) + AMP + diphosphate</text>
        <dbReference type="Rhea" id="RHEA:16013"/>
        <dbReference type="Rhea" id="RHEA-COMP:9664"/>
        <dbReference type="Rhea" id="RHEA-COMP:9683"/>
        <dbReference type="ChEBI" id="CHEBI:30616"/>
        <dbReference type="ChEBI" id="CHEBI:33019"/>
        <dbReference type="ChEBI" id="CHEBI:57305"/>
        <dbReference type="ChEBI" id="CHEBI:78442"/>
        <dbReference type="ChEBI" id="CHEBI:78522"/>
        <dbReference type="ChEBI" id="CHEBI:456215"/>
        <dbReference type="EC" id="6.1.1.14"/>
    </reaction>
</comment>
<dbReference type="InterPro" id="IPR008909">
    <property type="entry name" value="DALR_anticod-bd"/>
</dbReference>
<dbReference type="EC" id="6.1.1.14" evidence="11"/>
<keyword evidence="14" id="KW-1185">Reference proteome</keyword>
<comment type="subunit">
    <text evidence="3 11">Tetramer of two alpha and two beta subunits.</text>
</comment>
<proteinExistence type="inferred from homology"/>
<dbReference type="HOGENOM" id="CLU_007220_2_2_6"/>
<dbReference type="GO" id="GO:0006420">
    <property type="term" value="P:arginyl-tRNA aminoacylation"/>
    <property type="evidence" value="ECO:0007669"/>
    <property type="project" value="InterPro"/>
</dbReference>
<keyword evidence="8 11" id="KW-0648">Protein biosynthesis</keyword>
<dbReference type="KEGG" id="ttu:TERTU_0026"/>
<gene>
    <name evidence="11 13" type="primary">glyS</name>
    <name evidence="13" type="ordered locus">TERTU_0026</name>
</gene>
<dbReference type="InterPro" id="IPR006194">
    <property type="entry name" value="Gly-tRNA-synth_heterodimer"/>
</dbReference>
<dbReference type="OrthoDB" id="9775440at2"/>
<dbReference type="InterPro" id="IPR015944">
    <property type="entry name" value="Gly-tRNA-synth_bsu"/>
</dbReference>
<sequence>MHFLVELGTEELPPTALKTLSHAFTQGIQDGLTQKNLGFDSVESYATPRRLAVSVTGLADKTPQESVKIFGPPAQVAFKDGAPTKAAEAFARKNGIALEALQTGMDGKVEKLVYETTAGGEATVDLLADLVAQSLANLPIAKRMRWGASRTEFVRPVHWLVMLADDKVLPAEILGLTSGNETRGHRFHYNQPITLKHANQYAAALAETGHVVASFSERQAMIVKQVNTAADKLGGTAVIDADLLDEVTALVEYPVALAGNFENEFLNVPSEALISSMKEHQKYFHVVDNDGELLPHFITIANIVSQDPAQVIDGNERVIRPRLSDAKFFFETDKQTSLEARREKLKTVVFQAKLGTIYDKTERIGKLATLIAARLGENEATVKRAAELCKSDLVSTMVYEFTDLQGIAGYHYANNDGEDAEVAQAMVEQYMPKFAGDDLPATATGTIIALADRLDTITGIFGIGQKPTGSKDPFALRRASVGALRLMVEKKLDLDLRDLINAAADSFTALPNAQVVDDVLAYMLERFRAWYEEASIPAEVFMAVSAKQLSNPLDINNRVYAVAEFSKLAEAQALAAANKRVSNILAKLDSAPASEVDAALLTDGAEKQLADALASYAAQARPLLAEANYTDALKVLAGLRATVDTFFDDVMVMTDDMAVRNNRLALLQSLRDLFLEVADISLLAVK</sequence>
<dbReference type="PANTHER" id="PTHR30075">
    <property type="entry name" value="GLYCYL-TRNA SYNTHETASE"/>
    <property type="match status" value="1"/>
</dbReference>
<keyword evidence="9 11" id="KW-0030">Aminoacyl-tRNA synthetase</keyword>
<evidence type="ECO:0000256" key="3">
    <source>
        <dbReference type="ARBA" id="ARBA00011209"/>
    </source>
</evidence>
<evidence type="ECO:0000313" key="13">
    <source>
        <dbReference type="EMBL" id="ACR14756.1"/>
    </source>
</evidence>
<comment type="similarity">
    <text evidence="2 11">Belongs to the class-II aminoacyl-tRNA synthetase family.</text>
</comment>
<dbReference type="GO" id="GO:0004814">
    <property type="term" value="F:arginine-tRNA ligase activity"/>
    <property type="evidence" value="ECO:0007669"/>
    <property type="project" value="InterPro"/>
</dbReference>
<keyword evidence="4 11" id="KW-0963">Cytoplasm</keyword>
<evidence type="ECO:0000256" key="9">
    <source>
        <dbReference type="ARBA" id="ARBA00023146"/>
    </source>
</evidence>